<dbReference type="Proteomes" id="UP000252458">
    <property type="component" value="Unassembled WGS sequence"/>
</dbReference>
<evidence type="ECO:0000313" key="1">
    <source>
        <dbReference type="EMBL" id="RBB38889.1"/>
    </source>
</evidence>
<accession>A0A365QWM5</accession>
<name>A0A365QWM5_9BURK</name>
<dbReference type="EMBL" id="QMFZ01000012">
    <property type="protein sequence ID" value="RBB38889.1"/>
    <property type="molecule type" value="Genomic_DNA"/>
</dbReference>
<proteinExistence type="predicted"/>
<dbReference type="RefSeq" id="WP_113045877.1">
    <property type="nucleotide sequence ID" value="NZ_QMFZ01000012.1"/>
</dbReference>
<organism evidence="1 2">
    <name type="scientific">Burkholderia reimsis</name>
    <dbReference type="NCBI Taxonomy" id="2234132"/>
    <lineage>
        <taxon>Bacteria</taxon>
        <taxon>Pseudomonadati</taxon>
        <taxon>Pseudomonadota</taxon>
        <taxon>Betaproteobacteria</taxon>
        <taxon>Burkholderiales</taxon>
        <taxon>Burkholderiaceae</taxon>
        <taxon>Burkholderia</taxon>
    </lineage>
</organism>
<dbReference type="AlphaFoldDB" id="A0A365QWM5"/>
<protein>
    <submittedName>
        <fullName evidence="1">Uncharacterized protein</fullName>
    </submittedName>
</protein>
<comment type="caution">
    <text evidence="1">The sequence shown here is derived from an EMBL/GenBank/DDBJ whole genome shotgun (WGS) entry which is preliminary data.</text>
</comment>
<keyword evidence="2" id="KW-1185">Reference proteome</keyword>
<reference evidence="1 2" key="1">
    <citation type="submission" date="2018-06" db="EMBL/GenBank/DDBJ databases">
        <title>Draft genome sequence of Burkholderia reimsis strain BE51 isolated from a French agricultural soil.</title>
        <authorList>
            <person name="Esmaeel Q."/>
        </authorList>
    </citation>
    <scope>NUCLEOTIDE SEQUENCE [LARGE SCALE GENOMIC DNA]</scope>
    <source>
        <strain evidence="1 2">BE51</strain>
    </source>
</reference>
<evidence type="ECO:0000313" key="2">
    <source>
        <dbReference type="Proteomes" id="UP000252458"/>
    </source>
</evidence>
<sequence>MKDEANEVEHELALIRAIENAHILAHAAHIIDQHIDRCATVLCERMGTDDVESARMAAGTAALALVYFAEEFLREAKLTERHKR</sequence>
<gene>
    <name evidence="1" type="ORF">DPV79_16035</name>
</gene>